<evidence type="ECO:0000313" key="8">
    <source>
        <dbReference type="Proteomes" id="UP000017984"/>
    </source>
</evidence>
<feature type="region of interest" description="Disordered" evidence="5">
    <location>
        <begin position="558"/>
        <end position="593"/>
    </location>
</feature>
<dbReference type="SMART" id="SM00823">
    <property type="entry name" value="PKS_PP"/>
    <property type="match status" value="1"/>
</dbReference>
<evidence type="ECO:0000256" key="5">
    <source>
        <dbReference type="SAM" id="MobiDB-lite"/>
    </source>
</evidence>
<dbReference type="Gene3D" id="3.40.50.980">
    <property type="match status" value="2"/>
</dbReference>
<dbReference type="InterPro" id="IPR010071">
    <property type="entry name" value="AA_adenyl_dom"/>
</dbReference>
<dbReference type="Gene3D" id="3.30.300.30">
    <property type="match status" value="1"/>
</dbReference>
<dbReference type="GO" id="GO:0017000">
    <property type="term" value="P:antibiotic biosynthetic process"/>
    <property type="evidence" value="ECO:0007669"/>
    <property type="project" value="UniProtKB-ARBA"/>
</dbReference>
<dbReference type="FunFam" id="3.40.50.980:FF:000001">
    <property type="entry name" value="Non-ribosomal peptide synthetase"/>
    <property type="match status" value="1"/>
</dbReference>
<dbReference type="PROSITE" id="PS00455">
    <property type="entry name" value="AMP_BINDING"/>
    <property type="match status" value="1"/>
</dbReference>
<dbReference type="Gene3D" id="3.30.559.10">
    <property type="entry name" value="Chloramphenicol acetyltransferase-like domain"/>
    <property type="match status" value="2"/>
</dbReference>
<dbReference type="InterPro" id="IPR036736">
    <property type="entry name" value="ACP-like_sf"/>
</dbReference>
<dbReference type="CDD" id="cd19540">
    <property type="entry name" value="LCL_NRPS-like"/>
    <property type="match status" value="1"/>
</dbReference>
<dbReference type="Pfam" id="PF13193">
    <property type="entry name" value="AMP-binding_C"/>
    <property type="match status" value="1"/>
</dbReference>
<dbReference type="SUPFAM" id="SSF47336">
    <property type="entry name" value="ACP-like"/>
    <property type="match status" value="1"/>
</dbReference>
<accession>V6KGN2</accession>
<dbReference type="GO" id="GO:0003824">
    <property type="term" value="F:catalytic activity"/>
    <property type="evidence" value="ECO:0007669"/>
    <property type="project" value="InterPro"/>
</dbReference>
<dbReference type="Pfam" id="PF00668">
    <property type="entry name" value="Condensation"/>
    <property type="match status" value="2"/>
</dbReference>
<dbReference type="InterPro" id="IPR001242">
    <property type="entry name" value="Condensation_dom"/>
</dbReference>
<dbReference type="GO" id="GO:0031177">
    <property type="term" value="F:phosphopantetheine binding"/>
    <property type="evidence" value="ECO:0007669"/>
    <property type="project" value="InterPro"/>
</dbReference>
<dbReference type="GO" id="GO:0072330">
    <property type="term" value="P:monocarboxylic acid biosynthetic process"/>
    <property type="evidence" value="ECO:0007669"/>
    <property type="project" value="UniProtKB-ARBA"/>
</dbReference>
<dbReference type="SUPFAM" id="SSF52777">
    <property type="entry name" value="CoA-dependent acyltransferases"/>
    <property type="match status" value="4"/>
</dbReference>
<gene>
    <name evidence="7" type="ORF">M878_17100</name>
</gene>
<reference evidence="7 8" key="1">
    <citation type="journal article" date="2014" name="Genome Announc.">
        <title>Draft Genome Sequence of Streptomyces roseochromogenes subsp. oscitans DS 12.976, Producer of the Aminocoumarin Antibiotic Clorobiocin.</title>
        <authorList>
            <person name="Ruckert C."/>
            <person name="Kalinowski J."/>
            <person name="Heide L."/>
            <person name="Apel A.K."/>
        </authorList>
    </citation>
    <scope>NUCLEOTIDE SEQUENCE [LARGE SCALE GENOMIC DNA]</scope>
    <source>
        <strain evidence="7 8">DS 12.976</strain>
    </source>
</reference>
<dbReference type="FunFam" id="1.10.1200.10:FF:000016">
    <property type="entry name" value="Non-ribosomal peptide synthase"/>
    <property type="match status" value="1"/>
</dbReference>
<evidence type="ECO:0000256" key="4">
    <source>
        <dbReference type="ARBA" id="ARBA00022553"/>
    </source>
</evidence>
<keyword evidence="8" id="KW-1185">Reference proteome</keyword>
<dbReference type="Proteomes" id="UP000017984">
    <property type="component" value="Chromosome"/>
</dbReference>
<dbReference type="HOGENOM" id="CLU_000022_2_2_11"/>
<dbReference type="OrthoDB" id="2472181at2"/>
<dbReference type="FunFam" id="2.30.38.10:FF:000001">
    <property type="entry name" value="Non-ribosomal peptide synthetase PvdI"/>
    <property type="match status" value="1"/>
</dbReference>
<evidence type="ECO:0000313" key="7">
    <source>
        <dbReference type="EMBL" id="EST31222.1"/>
    </source>
</evidence>
<evidence type="ECO:0000256" key="2">
    <source>
        <dbReference type="ARBA" id="ARBA00006432"/>
    </source>
</evidence>
<evidence type="ECO:0000256" key="3">
    <source>
        <dbReference type="ARBA" id="ARBA00022450"/>
    </source>
</evidence>
<comment type="caution">
    <text evidence="7">The sequence shown here is derived from an EMBL/GenBank/DDBJ whole genome shotgun (WGS) entry which is preliminary data.</text>
</comment>
<proteinExistence type="inferred from homology"/>
<dbReference type="GO" id="GO:0044550">
    <property type="term" value="P:secondary metabolite biosynthetic process"/>
    <property type="evidence" value="ECO:0007669"/>
    <property type="project" value="TreeGrafter"/>
</dbReference>
<dbReference type="EMBL" id="AWQX01000149">
    <property type="protein sequence ID" value="EST31222.1"/>
    <property type="molecule type" value="Genomic_DNA"/>
</dbReference>
<dbReference type="InterPro" id="IPR025110">
    <property type="entry name" value="AMP-bd_C"/>
</dbReference>
<comment type="similarity">
    <text evidence="2">Belongs to the ATP-dependent AMP-binding enzyme family.</text>
</comment>
<dbReference type="InterPro" id="IPR020845">
    <property type="entry name" value="AMP-binding_CS"/>
</dbReference>
<organism evidence="7 8">
    <name type="scientific">Streptomyces roseochromogenus subsp. oscitans DS 12.976</name>
    <dbReference type="NCBI Taxonomy" id="1352936"/>
    <lineage>
        <taxon>Bacteria</taxon>
        <taxon>Bacillati</taxon>
        <taxon>Actinomycetota</taxon>
        <taxon>Actinomycetes</taxon>
        <taxon>Kitasatosporales</taxon>
        <taxon>Streptomycetaceae</taxon>
        <taxon>Streptomyces</taxon>
    </lineage>
</organism>
<keyword evidence="4" id="KW-0597">Phosphoprotein</keyword>
<dbReference type="CDD" id="cd05930">
    <property type="entry name" value="A_NRPS"/>
    <property type="match status" value="1"/>
</dbReference>
<sequence length="1482" mass="158107">MTQPLTDAQLGIWYAHQLDPSGTGYQGAQYVDIDGPVDVPAFVAAVHRAVEETGTLRVTFADGPHGPVLTADTSAWRVEVTDLQSADDPRAAAHAHMAADLARPVALSRGPLFTQALFVLGPRRFLWYQRAHHIVMDGYGHALVTRRVAELYARPDLPAQRFTSQRAMLEADAGYAGSPARDADRAYWLEHLRGLPAPPPTIAGRTASVPGEFHRRTLVLPSDTADGLVRAAGDSAAHFSPALIAGVAAYLSRTTGARDVVLGLPTPGRTGAAAQAFAGTASNIVPLRVRVDGARTLPELTAEVAGSVWRSLRRQRYRFEHLRRDLRTGDAVFGPLVNILPFHRDLRFGEHPATVHGLAHGPVFDLSFSCVTDRAARDRVRIDLDANPALYTPSDLVGHSRRFPAFLAALAQGTPVATAPLGTSGEVVLPPPVPPAEERRRVPGVHASIAARVAETPDAVAVISGDGSLTYRELDERAGRLADRLRARGARPGTLVALSLARTTRLPVALLAVLKTGAAYLPVDPAYPDDRIRFMLRDAAPVLLLTDGTGRLETLVPTLSLDEHDEHDEHDRQDGKDGHDGKAPATAVTPTPTPPGAAAYVIYTSGSTGTPKGVVVSAAAMAEFVHWAVTELGTHRLRHVLAATSLNFDVSVFELFAPLAAGGTVELVPNLLALAERPWKGSLLSGVPSAVAGLLQQTATPFAAGTVVLAGEALPAALVAKLRERLPESEILNLYGPTEATVYATAWRAPDDPTARPLIGRPLAARRAYVLDSVLRPVPPGTEGELYLAGAGVADGYLGRPALTAQRFLADPFGRPGERMYRTGDLVRRTPDGDLDYLGRVDDQVKIRGFRVEPGEIEAVLACCPGVTAVAVVAREDATGQKQLVAYVVGTASGGEVRAHATGALPRHLVPAAFVPLDELPLNPNGKLDRAALPAPDFRGSAGPAGSSTPRDEREAAVQQAFRDALGITDVGLDDDFFELGGHSLSATQVIARVRVALGTDVTLRTLFDHPTVSALAAALPSGTVPAPVPAVLDRDTIPLSPGQRRLWFIDKLAGPSYTVPWAVRLTGHVDHGLLRAALADTAARHEALRTVYPEIDGEPRQRITDQVPDLSVRGIDPAALDEAIRAELGTGWQLAERPPVRAVLFETGPDDAVLLVAAHHIALDGWSLGLLARDLSTAYDARGGGRAPDWEPVTPYSEYALRERARDLTGQIGYWRERLNGLPDCVDLPVDRPRPAVANAEGAEARFTLDAETASRARTVAAGAGASLFMVLHAALAALLTRLGAGTDVPIGAVVAGRTHPSYEDIVGCFVNSLVLRTDTSGNPAFADLLASVRDADLADYAQQDIGFDQVVEATRPTRSPAHHPLFQTMLSLRNTPPAALRLPGVRATPLPVALPSVKFDLTFQLAETEAGPIEGRLQYRTDLFEEETAHALTQRFTRFLAAVVADPARRIGSVDILTDAERRMFPSRPAGRTPRRSHTR</sequence>
<dbReference type="InterPro" id="IPR023213">
    <property type="entry name" value="CAT-like_dom_sf"/>
</dbReference>
<dbReference type="GO" id="GO:0043041">
    <property type="term" value="P:amino acid activation for nonribosomal peptide biosynthetic process"/>
    <property type="evidence" value="ECO:0007669"/>
    <property type="project" value="TreeGrafter"/>
</dbReference>
<dbReference type="InterPro" id="IPR006162">
    <property type="entry name" value="Ppantetheine_attach_site"/>
</dbReference>
<dbReference type="InterPro" id="IPR000873">
    <property type="entry name" value="AMP-dep_synth/lig_dom"/>
</dbReference>
<dbReference type="PATRIC" id="fig|1352936.5.peg.3594"/>
<dbReference type="FunFam" id="3.30.300.30:FF:000010">
    <property type="entry name" value="Enterobactin synthetase component F"/>
    <property type="match status" value="1"/>
</dbReference>
<evidence type="ECO:0000259" key="6">
    <source>
        <dbReference type="PROSITE" id="PS50075"/>
    </source>
</evidence>
<dbReference type="Gene3D" id="2.30.38.10">
    <property type="entry name" value="Luciferase, Domain 3"/>
    <property type="match status" value="1"/>
</dbReference>
<name>V6KGN2_STRRC</name>
<feature type="compositionally biased region" description="Basic and acidic residues" evidence="5">
    <location>
        <begin position="561"/>
        <end position="582"/>
    </location>
</feature>
<keyword evidence="3" id="KW-0596">Phosphopantetheine</keyword>
<dbReference type="NCBIfam" id="TIGR01733">
    <property type="entry name" value="AA-adenyl-dom"/>
    <property type="match status" value="1"/>
</dbReference>
<dbReference type="InterPro" id="IPR020806">
    <property type="entry name" value="PKS_PP-bd"/>
</dbReference>
<dbReference type="GO" id="GO:0005737">
    <property type="term" value="C:cytoplasm"/>
    <property type="evidence" value="ECO:0007669"/>
    <property type="project" value="TreeGrafter"/>
</dbReference>
<dbReference type="Pfam" id="PF00550">
    <property type="entry name" value="PP-binding"/>
    <property type="match status" value="1"/>
</dbReference>
<dbReference type="InterPro" id="IPR045851">
    <property type="entry name" value="AMP-bd_C_sf"/>
</dbReference>
<dbReference type="PANTHER" id="PTHR45527">
    <property type="entry name" value="NONRIBOSOMAL PEPTIDE SYNTHETASE"/>
    <property type="match status" value="1"/>
</dbReference>
<dbReference type="STRING" id="1352936.M878_17100"/>
<protein>
    <recommendedName>
        <fullName evidence="6">Carrier domain-containing protein</fullName>
    </recommendedName>
</protein>
<feature type="domain" description="Carrier" evidence="6">
    <location>
        <begin position="949"/>
        <end position="1024"/>
    </location>
</feature>
<dbReference type="PROSITE" id="PS50075">
    <property type="entry name" value="CARRIER"/>
    <property type="match status" value="1"/>
</dbReference>
<dbReference type="GO" id="GO:0008610">
    <property type="term" value="P:lipid biosynthetic process"/>
    <property type="evidence" value="ECO:0007669"/>
    <property type="project" value="UniProtKB-ARBA"/>
</dbReference>
<comment type="cofactor">
    <cofactor evidence="1">
        <name>pantetheine 4'-phosphate</name>
        <dbReference type="ChEBI" id="CHEBI:47942"/>
    </cofactor>
</comment>
<dbReference type="InterPro" id="IPR009081">
    <property type="entry name" value="PP-bd_ACP"/>
</dbReference>
<dbReference type="Gene3D" id="1.10.1200.10">
    <property type="entry name" value="ACP-like"/>
    <property type="match status" value="1"/>
</dbReference>
<feature type="region of interest" description="Disordered" evidence="5">
    <location>
        <begin position="928"/>
        <end position="955"/>
    </location>
</feature>
<dbReference type="PANTHER" id="PTHR45527:SF1">
    <property type="entry name" value="FATTY ACID SYNTHASE"/>
    <property type="match status" value="1"/>
</dbReference>
<dbReference type="Pfam" id="PF00501">
    <property type="entry name" value="AMP-binding"/>
    <property type="match status" value="1"/>
</dbReference>
<dbReference type="RefSeq" id="WP_023547384.1">
    <property type="nucleotide sequence ID" value="NZ_CM002285.1"/>
</dbReference>
<dbReference type="SUPFAM" id="SSF56801">
    <property type="entry name" value="Acetyl-CoA synthetase-like"/>
    <property type="match status" value="1"/>
</dbReference>
<dbReference type="Gene3D" id="3.30.559.30">
    <property type="entry name" value="Nonribosomal peptide synthetase, condensation domain"/>
    <property type="match status" value="2"/>
</dbReference>
<evidence type="ECO:0000256" key="1">
    <source>
        <dbReference type="ARBA" id="ARBA00001957"/>
    </source>
</evidence>
<dbReference type="PROSITE" id="PS00012">
    <property type="entry name" value="PHOSPHOPANTETHEINE"/>
    <property type="match status" value="1"/>
</dbReference>